<name>A0ABQ9U9J3_SAGOE</name>
<keyword evidence="3" id="KW-0482">Metalloprotease</keyword>
<protein>
    <submittedName>
        <fullName evidence="3">Disintegrin and metalloproteinase domain-containing protein 20</fullName>
    </submittedName>
</protein>
<keyword evidence="3" id="KW-0645">Protease</keyword>
<keyword evidence="4" id="KW-1185">Reference proteome</keyword>
<reference evidence="3 4" key="1">
    <citation type="submission" date="2023-05" db="EMBL/GenBank/DDBJ databases">
        <title>B98-5 Cell Line De Novo Hybrid Assembly: An Optical Mapping Approach.</title>
        <authorList>
            <person name="Kananen K."/>
            <person name="Auerbach J.A."/>
            <person name="Kautto E."/>
            <person name="Blachly J.S."/>
        </authorList>
    </citation>
    <scope>NUCLEOTIDE SEQUENCE [LARGE SCALE GENOMIC DNA]</scope>
    <source>
        <strain evidence="3">B95-8</strain>
        <tissue evidence="3">Cell line</tissue>
    </source>
</reference>
<keyword evidence="3" id="KW-0378">Hydrolase</keyword>
<dbReference type="PANTHER" id="PTHR11905:SF232">
    <property type="entry name" value="DISINTEGRIN AND METALLOPROTEINASE DOMAIN-CONTAINING PROTEIN 20"/>
    <property type="match status" value="1"/>
</dbReference>
<dbReference type="PANTHER" id="PTHR11905">
    <property type="entry name" value="ADAM A DISINTEGRIN AND METALLOPROTEASE DOMAIN"/>
    <property type="match status" value="1"/>
</dbReference>
<dbReference type="GO" id="GO:0008237">
    <property type="term" value="F:metallopeptidase activity"/>
    <property type="evidence" value="ECO:0007669"/>
    <property type="project" value="UniProtKB-KW"/>
</dbReference>
<dbReference type="EMBL" id="JASSZA010000014">
    <property type="protein sequence ID" value="KAK2093734.1"/>
    <property type="molecule type" value="Genomic_DNA"/>
</dbReference>
<evidence type="ECO:0000313" key="4">
    <source>
        <dbReference type="Proteomes" id="UP001266305"/>
    </source>
</evidence>
<comment type="caution">
    <text evidence="3">The sequence shown here is derived from an EMBL/GenBank/DDBJ whole genome shotgun (WGS) entry which is preliminary data.</text>
</comment>
<sequence>MAPDYALSIPQPPEVVIPVRVTGIGRSMKAPGWLLYSLFFEGQRHIAHMKTKMILVSRYLSVFTYTDQGALLKDQPFVQSDCYYRGYRDGNSESLVALSTCFGGFQGILQVNDVVYEIKPKRLSATFEHLVYKRVSKETQFPPIRCGLTEEEIA</sequence>
<evidence type="ECO:0000259" key="2">
    <source>
        <dbReference type="Pfam" id="PF01562"/>
    </source>
</evidence>
<gene>
    <name evidence="3" type="primary">ADAM20_2</name>
    <name evidence="3" type="ORF">P7K49_027472</name>
</gene>
<dbReference type="InterPro" id="IPR002870">
    <property type="entry name" value="Peptidase_M12B_N"/>
</dbReference>
<evidence type="ECO:0000313" key="3">
    <source>
        <dbReference type="EMBL" id="KAK2093734.1"/>
    </source>
</evidence>
<proteinExistence type="predicted"/>
<accession>A0ABQ9U9J3</accession>
<evidence type="ECO:0000256" key="1">
    <source>
        <dbReference type="ARBA" id="ARBA00023157"/>
    </source>
</evidence>
<dbReference type="Proteomes" id="UP001266305">
    <property type="component" value="Unassembled WGS sequence"/>
</dbReference>
<keyword evidence="1" id="KW-1015">Disulfide bond</keyword>
<organism evidence="3 4">
    <name type="scientific">Saguinus oedipus</name>
    <name type="common">Cotton-top tamarin</name>
    <name type="synonym">Oedipomidas oedipus</name>
    <dbReference type="NCBI Taxonomy" id="9490"/>
    <lineage>
        <taxon>Eukaryota</taxon>
        <taxon>Metazoa</taxon>
        <taxon>Chordata</taxon>
        <taxon>Craniata</taxon>
        <taxon>Vertebrata</taxon>
        <taxon>Euteleostomi</taxon>
        <taxon>Mammalia</taxon>
        <taxon>Eutheria</taxon>
        <taxon>Euarchontoglires</taxon>
        <taxon>Primates</taxon>
        <taxon>Haplorrhini</taxon>
        <taxon>Platyrrhini</taxon>
        <taxon>Cebidae</taxon>
        <taxon>Callitrichinae</taxon>
        <taxon>Saguinus</taxon>
    </lineage>
</organism>
<feature type="domain" description="Peptidase M12B propeptide" evidence="2">
    <location>
        <begin position="14"/>
        <end position="87"/>
    </location>
</feature>
<dbReference type="Pfam" id="PF01562">
    <property type="entry name" value="Pep_M12B_propep"/>
    <property type="match status" value="1"/>
</dbReference>